<evidence type="ECO:0000256" key="3">
    <source>
        <dbReference type="ARBA" id="ARBA00022701"/>
    </source>
</evidence>
<evidence type="ECO:0000256" key="7">
    <source>
        <dbReference type="SAM" id="MobiDB-lite"/>
    </source>
</evidence>
<feature type="compositionally biased region" description="Polar residues" evidence="7">
    <location>
        <begin position="227"/>
        <end position="240"/>
    </location>
</feature>
<keyword evidence="5" id="KW-0206">Cytoskeleton</keyword>
<feature type="region of interest" description="Disordered" evidence="7">
    <location>
        <begin position="374"/>
        <end position="396"/>
    </location>
</feature>
<dbReference type="EMBL" id="LT554985">
    <property type="protein sequence ID" value="SAM09170.1"/>
    <property type="molecule type" value="Genomic_DNA"/>
</dbReference>
<feature type="compositionally biased region" description="Low complexity" evidence="7">
    <location>
        <begin position="251"/>
        <end position="278"/>
    </location>
</feature>
<proteinExistence type="predicted"/>
<organism evidence="9">
    <name type="scientific">Absidia glauca</name>
    <name type="common">Pin mould</name>
    <dbReference type="NCBI Taxonomy" id="4829"/>
    <lineage>
        <taxon>Eukaryota</taxon>
        <taxon>Fungi</taxon>
        <taxon>Fungi incertae sedis</taxon>
        <taxon>Mucoromycota</taxon>
        <taxon>Mucoromycotina</taxon>
        <taxon>Mucoromycetes</taxon>
        <taxon>Mucorales</taxon>
        <taxon>Cunninghamellaceae</taxon>
        <taxon>Absidia</taxon>
    </lineage>
</organism>
<dbReference type="OrthoDB" id="2130750at2759"/>
<gene>
    <name evidence="9" type="primary">ABSGL_14844.1 scaffold 14966</name>
</gene>
<evidence type="ECO:0000256" key="6">
    <source>
        <dbReference type="SAM" id="Coils"/>
    </source>
</evidence>
<evidence type="ECO:0000259" key="8">
    <source>
        <dbReference type="PROSITE" id="PS50245"/>
    </source>
</evidence>
<evidence type="ECO:0000256" key="1">
    <source>
        <dbReference type="ARBA" id="ARBA00004245"/>
    </source>
</evidence>
<feature type="compositionally biased region" description="Pro residues" evidence="7">
    <location>
        <begin position="102"/>
        <end position="111"/>
    </location>
</feature>
<dbReference type="InterPro" id="IPR000938">
    <property type="entry name" value="CAP-Gly_domain"/>
</dbReference>
<evidence type="ECO:0000256" key="5">
    <source>
        <dbReference type="ARBA" id="ARBA00023212"/>
    </source>
</evidence>
<feature type="compositionally biased region" description="Low complexity" evidence="7">
    <location>
        <begin position="112"/>
        <end position="125"/>
    </location>
</feature>
<feature type="compositionally biased region" description="Polar residues" evidence="7">
    <location>
        <begin position="374"/>
        <end position="390"/>
    </location>
</feature>
<dbReference type="OMA" id="YCEICEL"/>
<evidence type="ECO:0000313" key="10">
    <source>
        <dbReference type="Proteomes" id="UP000078561"/>
    </source>
</evidence>
<feature type="region of interest" description="Disordered" evidence="7">
    <location>
        <begin position="1169"/>
        <end position="1196"/>
    </location>
</feature>
<comment type="subcellular location">
    <subcellularLocation>
        <location evidence="1">Cytoplasm</location>
        <location evidence="1">Cytoskeleton</location>
    </subcellularLocation>
</comment>
<feature type="compositionally biased region" description="Polar residues" evidence="7">
    <location>
        <begin position="1"/>
        <end position="11"/>
    </location>
</feature>
<evidence type="ECO:0000313" key="9">
    <source>
        <dbReference type="EMBL" id="SAM09170.1"/>
    </source>
</evidence>
<keyword evidence="10" id="KW-1185">Reference proteome</keyword>
<dbReference type="STRING" id="4829.A0A168SYN1"/>
<sequence length="1252" mass="141970">MSRLPSSNTTGIPPPTKLLKRQPSLDLRRKKQAHDPPPLPPLKASKSSRLSRSSVSSYEELDSPSSRFSTSSYSSIQTAMTSPRNSVTSPKPSGPRKRLSVKPPPIPPHHLPPQQQQQQQQQQHQKSNMTQEDVPHLYIGERVLVDSMNIVGTLRFLGDTRFKPGTWAGIELDIIGTGKNDGSVQGLQYFSCPPETGIFVMASKVAPLDRDDISVRSLSPLSPYSSTPHQTNGRTVTRVTKGSRAERYVGLTASQLSQRQQQQQPQQQPQRRATRTPSVSSKRLSTASSVSNSSTSRKSQLPPAQSPTPTSQRRRQSRASTTRPRRSSSSYQQQQQHADDLGGMDDYYTQDDSIMISDEHMLTDTPVPVNLAMSESTDTSSARPSTSNNTNHDEDSQARLERVLGEAIAQAPDESAMRLQQLQLRVEVLEAENKYLKLENTQNKTAEQILERSMVLKKMKTPGDGSSGDNDEYFTLEGHKAIVEEIKQDHEAKKKVWDSDRDTMHSTIKKLENRVFELETEQSELIKERDDLLTSLGDTRKAKNLMEQKVQELEQKLVVAEANAAAALASRTVQTTANFYSQDPEEMQERQRQMEMEMEEVHDRMTSLMDAMRAKDMFLGTLSEQVEQHRNLVEEKERELRRVRMDGERHNRDKERLREEIQVLEAKWVGHEGCVTKEEFDSIKRDYAIAKEHLAKETATVDDYKKRIHALEETVDELKVAGMESIELYENSVELNRVAMETIHANLQDEQHKVAALELEKAHLVKTGADALDTFENTMAALKRQHATKMQSFEAERTTWETTVANLKQEINGLVDTSNQTEQMDSIKQVWDSERQRLNETIERYTQQLSDEQADHQQLKQKIELLEDQAKRGDKLDSEKQQLEEQVQQLQHNYDEQLQARGRYLDDVRTAVESQKKTQNELRRLLEAKEKVDRELELARADLTKVESTLSSLRSSSTNMDDWIKEKQQQTKDMDTLRSEIERLEAQNTMLSKQKESAELAATTAAKDGESQGGETALIQRLKADNKKLAQDHDALKESHKQMETECLKLMDEVEKLHSEGLTLPTTTDASLTPEESVAQLERQLADAKRQMEKLSLQHSSEIQRIKEQQEEANRKHQREISSLNRDVTELEGIIEAKIFKEDDLEKALESERKTASRLRDDIMELREAAKKRTDPSAGTISNSSSSSGTSTLGPMTDDGPYCEICELSGHDLMSCKAVLGSKDTLERPFCENCDEHGLHNTNACPNQNETF</sequence>
<dbReference type="InterPro" id="IPR036859">
    <property type="entry name" value="CAP-Gly_dom_sf"/>
</dbReference>
<feature type="compositionally biased region" description="Low complexity" evidence="7">
    <location>
        <begin position="42"/>
        <end position="75"/>
    </location>
</feature>
<dbReference type="PROSITE" id="PS50245">
    <property type="entry name" value="CAP_GLY_2"/>
    <property type="match status" value="1"/>
</dbReference>
<keyword evidence="2" id="KW-0963">Cytoplasm</keyword>
<dbReference type="PROSITE" id="PS00845">
    <property type="entry name" value="CAP_GLY_1"/>
    <property type="match status" value="1"/>
</dbReference>
<dbReference type="Pfam" id="PF01302">
    <property type="entry name" value="CAP_GLY"/>
    <property type="match status" value="1"/>
</dbReference>
<dbReference type="InterPro" id="IPR032108">
    <property type="entry name" value="CLIP1_ZNF"/>
</dbReference>
<dbReference type="GO" id="GO:0005874">
    <property type="term" value="C:microtubule"/>
    <property type="evidence" value="ECO:0007669"/>
    <property type="project" value="UniProtKB-KW"/>
</dbReference>
<feature type="coiled-coil region" evidence="6">
    <location>
        <begin position="419"/>
        <end position="448"/>
    </location>
</feature>
<feature type="coiled-coil region" evidence="6">
    <location>
        <begin position="501"/>
        <end position="570"/>
    </location>
</feature>
<dbReference type="PANTHER" id="PTHR45615:SF63">
    <property type="entry name" value="CHROMOSOME UNDETERMINED SCAFFOLD_10, WHOLE GENOME SHOTGUN SEQUENCE"/>
    <property type="match status" value="1"/>
</dbReference>
<dbReference type="SUPFAM" id="SSF74924">
    <property type="entry name" value="Cap-Gly domain"/>
    <property type="match status" value="1"/>
</dbReference>
<accession>A0A168SYN1</accession>
<feature type="domain" description="CAP-Gly" evidence="8">
    <location>
        <begin position="158"/>
        <end position="201"/>
    </location>
</feature>
<name>A0A168SYN1_ABSGL</name>
<feature type="compositionally biased region" description="Low complexity" evidence="7">
    <location>
        <begin position="1177"/>
        <end position="1194"/>
    </location>
</feature>
<feature type="coiled-coil region" evidence="6">
    <location>
        <begin position="694"/>
        <end position="1169"/>
    </location>
</feature>
<feature type="compositionally biased region" description="Low complexity" evidence="7">
    <location>
        <begin position="285"/>
        <end position="299"/>
    </location>
</feature>
<dbReference type="PANTHER" id="PTHR45615">
    <property type="entry name" value="MYOSIN HEAVY CHAIN, NON-MUSCLE"/>
    <property type="match status" value="1"/>
</dbReference>
<dbReference type="FunCoup" id="A0A168SYN1">
    <property type="interactions" value="61"/>
</dbReference>
<evidence type="ECO:0000256" key="2">
    <source>
        <dbReference type="ARBA" id="ARBA00022490"/>
    </source>
</evidence>
<dbReference type="Proteomes" id="UP000078561">
    <property type="component" value="Unassembled WGS sequence"/>
</dbReference>
<keyword evidence="4 6" id="KW-0175">Coiled coil</keyword>
<feature type="region of interest" description="Disordered" evidence="7">
    <location>
        <begin position="1"/>
        <end position="132"/>
    </location>
</feature>
<dbReference type="Gene3D" id="2.30.30.190">
    <property type="entry name" value="CAP Gly-rich-like domain"/>
    <property type="match status" value="1"/>
</dbReference>
<protein>
    <recommendedName>
        <fullName evidence="8">CAP-Gly domain-containing protein</fullName>
    </recommendedName>
</protein>
<feature type="compositionally biased region" description="Low complexity" evidence="7">
    <location>
        <begin position="318"/>
        <end position="336"/>
    </location>
</feature>
<dbReference type="SMART" id="SM01052">
    <property type="entry name" value="CAP_GLY"/>
    <property type="match status" value="1"/>
</dbReference>
<dbReference type="Pfam" id="PF16641">
    <property type="entry name" value="CLIP1_ZNF"/>
    <property type="match status" value="2"/>
</dbReference>
<keyword evidence="3" id="KW-0493">Microtubule</keyword>
<reference evidence="9" key="1">
    <citation type="submission" date="2016-04" db="EMBL/GenBank/DDBJ databases">
        <authorList>
            <person name="Evans L.H."/>
            <person name="Alamgir A."/>
            <person name="Owens N."/>
            <person name="Weber N.D."/>
            <person name="Virtaneva K."/>
            <person name="Barbian K."/>
            <person name="Babar A."/>
            <person name="Rosenke K."/>
        </authorList>
    </citation>
    <scope>NUCLEOTIDE SEQUENCE [LARGE SCALE GENOMIC DNA]</scope>
    <source>
        <strain evidence="9">CBS 101.48</strain>
    </source>
</reference>
<feature type="region of interest" description="Disordered" evidence="7">
    <location>
        <begin position="217"/>
        <end position="348"/>
    </location>
</feature>
<dbReference type="AlphaFoldDB" id="A0A168SYN1"/>
<feature type="compositionally biased region" description="Low complexity" evidence="7">
    <location>
        <begin position="217"/>
        <end position="226"/>
    </location>
</feature>
<feature type="coiled-coil region" evidence="6">
    <location>
        <begin position="619"/>
        <end position="667"/>
    </location>
</feature>
<evidence type="ECO:0000256" key="4">
    <source>
        <dbReference type="ARBA" id="ARBA00023054"/>
    </source>
</evidence>
<feature type="compositionally biased region" description="Polar residues" evidence="7">
    <location>
        <begin position="76"/>
        <end position="91"/>
    </location>
</feature>
<dbReference type="InParanoid" id="A0A168SYN1"/>